<keyword evidence="2" id="KW-1185">Reference proteome</keyword>
<reference evidence="1 2" key="1">
    <citation type="submission" date="2023-07" db="EMBL/GenBank/DDBJ databases">
        <title>Sorghum-associated microbial communities from plants grown in Nebraska, USA.</title>
        <authorList>
            <person name="Schachtman D."/>
        </authorList>
    </citation>
    <scope>NUCLEOTIDE SEQUENCE [LARGE SCALE GENOMIC DNA]</scope>
    <source>
        <strain evidence="1 2">BE310</strain>
    </source>
</reference>
<dbReference type="RefSeq" id="WP_310347464.1">
    <property type="nucleotide sequence ID" value="NZ_JAVDXQ010000005.1"/>
</dbReference>
<gene>
    <name evidence="1" type="ORF">J2X16_003835</name>
</gene>
<dbReference type="Pfam" id="PF06906">
    <property type="entry name" value="DUF1272"/>
    <property type="match status" value="1"/>
</dbReference>
<dbReference type="Proteomes" id="UP001180536">
    <property type="component" value="Unassembled WGS sequence"/>
</dbReference>
<sequence length="102" mass="10944">MLELRPCCEHCAVALHPASLDARICSFECTFCASCAEGLLGNVCPNCGGGFVPRPVRPSHDWKGGNHLGGYPARTVPKLRPVDLDAHARLVQALNGLPPEQR</sequence>
<evidence type="ECO:0000313" key="2">
    <source>
        <dbReference type="Proteomes" id="UP001180536"/>
    </source>
</evidence>
<comment type="caution">
    <text evidence="1">The sequence shown here is derived from an EMBL/GenBank/DDBJ whole genome shotgun (WGS) entry which is preliminary data.</text>
</comment>
<protein>
    <recommendedName>
        <fullName evidence="3">Urease</fullName>
    </recommendedName>
</protein>
<proteinExistence type="predicted"/>
<evidence type="ECO:0008006" key="3">
    <source>
        <dbReference type="Google" id="ProtNLM"/>
    </source>
</evidence>
<dbReference type="InterPro" id="IPR010696">
    <property type="entry name" value="DUF1272"/>
</dbReference>
<organism evidence="1 2">
    <name type="scientific">Pelomonas aquatica</name>
    <dbReference type="NCBI Taxonomy" id="431058"/>
    <lineage>
        <taxon>Bacteria</taxon>
        <taxon>Pseudomonadati</taxon>
        <taxon>Pseudomonadota</taxon>
        <taxon>Betaproteobacteria</taxon>
        <taxon>Burkholderiales</taxon>
        <taxon>Sphaerotilaceae</taxon>
        <taxon>Roseateles</taxon>
    </lineage>
</organism>
<accession>A0ABU1ZCY2</accession>
<evidence type="ECO:0000313" key="1">
    <source>
        <dbReference type="EMBL" id="MDR7298472.1"/>
    </source>
</evidence>
<name>A0ABU1ZCY2_9BURK</name>
<dbReference type="EMBL" id="JAVDXQ010000005">
    <property type="protein sequence ID" value="MDR7298472.1"/>
    <property type="molecule type" value="Genomic_DNA"/>
</dbReference>